<dbReference type="GO" id="GO:0003953">
    <property type="term" value="F:NAD+ nucleosidase activity"/>
    <property type="evidence" value="ECO:0007669"/>
    <property type="project" value="InterPro"/>
</dbReference>
<keyword evidence="6" id="KW-0175">Coiled coil</keyword>
<feature type="coiled-coil region" evidence="6">
    <location>
        <begin position="1201"/>
        <end position="1276"/>
    </location>
</feature>
<evidence type="ECO:0000256" key="2">
    <source>
        <dbReference type="ARBA" id="ARBA00022490"/>
    </source>
</evidence>
<dbReference type="SUPFAM" id="SSF53474">
    <property type="entry name" value="alpha/beta-Hydrolases"/>
    <property type="match status" value="1"/>
</dbReference>
<dbReference type="Pfam" id="PF12777">
    <property type="entry name" value="MT"/>
    <property type="match status" value="1"/>
</dbReference>
<proteinExistence type="predicted"/>
<comment type="subcellular location">
    <subcellularLocation>
        <location evidence="1">Cytoplasm</location>
    </subcellularLocation>
</comment>
<dbReference type="Gene3D" id="3.40.50.1820">
    <property type="entry name" value="alpha/beta hydrolase"/>
    <property type="match status" value="1"/>
</dbReference>
<evidence type="ECO:0000256" key="3">
    <source>
        <dbReference type="ARBA" id="ARBA00022737"/>
    </source>
</evidence>
<dbReference type="PROSITE" id="PS50088">
    <property type="entry name" value="ANK_REPEAT"/>
    <property type="match status" value="2"/>
</dbReference>
<dbReference type="InterPro" id="IPR002110">
    <property type="entry name" value="Ankyrin_rpt"/>
</dbReference>
<sequence>MKPAEVKEVDPDNHLEFHTVTTADTNKKIVISGMTNHQLQTLQDLGSRNKRRGAGASNNDLSQLNSISTFSHVSMNSAQSAEDLEEERRSKETLEAALKAIDGLTKMDVAEIRTMAKPHAAVEVVMEAVVVLLTGRAMPFREAHKLLSNGEFFLQMLKEFDISDVTDEKLRLVEPYVNNPLFRPENVLPVSFCASKFCAWVHGIVHAARYQRGLTHKRIDIVRPTPVLAEPARRDLSYLKPLQRQPLAAPFNREQHSAVNMVGPGRVAGSGEETSFVQKLEKIKATRGQKAHLLSRQGGDQTGSAPHATNILVQNAKPTLRAISRSIELDRAANQSLQQSSVLTADSSLVSRSMSRFDPGPTPLGVSSSLDLPGGFSAVEGARKPTKRESKAMLAVQKKGIDRLASQNVSEGAGNMLGSPKEFRCSDGITKMPYMVLGQVSLNVSKCNFIVVHDFFDTCDATAIMFKPIVQRHNGCQVMCFNYPGQAHTVWPRLSPAEKERGAKEPILNNDWIADRLHELLRHAEEEGDILLTNPFHLVGIGNGACIAAAFCQRWGRDKAYVSGLRSVVSINGFLYPDPQLTSILHSAQQVFESAPHSRPDIPVSFWSRFVFSEDYLLKVNPNLALNIYTAVSNPITNDGRAKITQGCLKHRDMRGALSPDYKPPRAGSDNHIPYLPVQVPVIVLQSTENSLVNGSNVDSFLQGRNCKHLWSHVLNVPSEAMLSHAVETGAQWVGRMSMGPEDYHKYSTLGRLGLKMVLESLRTPRGAFCMWTRNGHVVHQEYKAAVLDLLDVLACPTDEYVGLDVIEAQEAQRQSLLAMTNSKFEDESSLVPELAPPKVGVLFKTEKESTVAGGKKSLSASSGDENDISSVLDAARPKQIVLEDTGDDDSVNLDMADSVQDLLKDIGYTKSHVADDVEEMEEVDQPEEDVYLVEKDEDLVPPALQTRMDSASDYDPLMTPDASMSVASMPRMVDHAASHQATGLAQAQSPNLNAMSRPRMVQALNARMDSASDYDSLMTPDASMSVASMPRMVDHAPSHGATGIAQAQSPTLHAMSRPRMAAEESARMSQSTASILSIPTSSSPATVPGPVVKFHEPVERQEKKEKEYNTVLPPVVLNDLYSLERPDLPTFDTDAAIDSFESAAPIPDYSPASGDIAPTDHTGTKLVRSLKDGVERTYVSSTHQRAGHEWTTLVPDAATALELEAELRQKQQEYLELENRLKEMKAQEDAARITRIEEAQAARREEYGKQDKDLLSKLQSELDERQRERDFAEKQRRVEIKAIEKSLVQQGLVPALAGGLDAGSLASAPVPVPEIAPMRYEHPPDLPPSLVEANDIISKLDRMKEDEIAARKRGTLTVEEYERVKRSMTERQLQRDAMLRQMSNEEKEELFDACAVKLQMIGRGYLGRRKAAATLKQRQLMLLKIQKAIKIQSIMRAHLGKKRFNRIRDLYLNNIKNSYSATQVQRAFRGHIARKYVRRLRRWVSAAKVQRVFRGHLGRLAFAREKQRLEMLRTKELAAAKLQSVWRMKVAKEEFRSLRIHVLAAVEIQRMYRGFLGRKQMARKRLWESTAPGPDRIKLGLEFIEESKQAFERQQEEIDALHRAQERAEARVSHIHAELTESEKELLVLERELQEIDQIERDLSILTHERDLLSQGIEDAAGMPRLAGKGHKDLVMGRESNNDNDPIHERRRKAEAYALEMTIQIKRAEREKKRQELEIEFAAVFQEVEKKKKALERLELSLNDMETTRERKDREFRRLQKNLMQLLMEQKQELDDLREKGIELETATATTAAAAVATAQKAREHEQRSSAMFSQTEELMKFQFMSMSLSYFSSLNMLKSLRDMNADTTSAAITMSADASATAAGAAAAANLPNMKKLNLGANDFVEAHIHKKKAELQQSQESEKEYHRATNNPIPDNVRSWTVSDVARWLDSLSLAQYINAFTEGSVDGPFLMELREEDLVQVLGIKHKLHVRKILISRENLKPLSQQERRNKEAVELEDRADAARGEFGVPSLDTVFSQARNGRIKRVEESLNAGFPIDGEDEKGNTLLLVACQNSNRRLVEMLLVRGAAINHQNAQGNTALHYAFAFDTEGTLGEYLIERGADDTIDNIEGLTAYDGVASG</sequence>
<dbReference type="InterPro" id="IPR024743">
    <property type="entry name" value="Dynein_HC_stalk"/>
</dbReference>
<evidence type="ECO:0000256" key="4">
    <source>
        <dbReference type="ARBA" id="ARBA00022801"/>
    </source>
</evidence>
<dbReference type="Gene3D" id="1.20.920.60">
    <property type="match status" value="1"/>
</dbReference>
<dbReference type="GO" id="GO:0048678">
    <property type="term" value="P:response to axon injury"/>
    <property type="evidence" value="ECO:0007669"/>
    <property type="project" value="InterPro"/>
</dbReference>
<feature type="coiled-coil region" evidence="6">
    <location>
        <begin position="1585"/>
        <end position="1650"/>
    </location>
</feature>
<dbReference type="PANTHER" id="PTHR22998:SF1">
    <property type="entry name" value="NAD(+) HYDROLASE SARM1"/>
    <property type="match status" value="1"/>
</dbReference>
<evidence type="ECO:0000256" key="5">
    <source>
        <dbReference type="PROSITE-ProRule" id="PRU00023"/>
    </source>
</evidence>
<gene>
    <name evidence="9" type="ORF">SELO1098_LOCUS21690</name>
</gene>
<evidence type="ECO:0000313" key="9">
    <source>
        <dbReference type="EMBL" id="CAE0292840.1"/>
    </source>
</evidence>
<feature type="repeat" description="ANK" evidence="5">
    <location>
        <begin position="2047"/>
        <end position="2079"/>
    </location>
</feature>
<dbReference type="Pfam" id="PF12796">
    <property type="entry name" value="Ank_2"/>
    <property type="match status" value="1"/>
</dbReference>
<feature type="coiled-coil region" evidence="6">
    <location>
        <begin position="1692"/>
        <end position="1788"/>
    </location>
</feature>
<dbReference type="SMART" id="SM00015">
    <property type="entry name" value="IQ"/>
    <property type="match status" value="6"/>
</dbReference>
<dbReference type="InterPro" id="IPR013761">
    <property type="entry name" value="SAM/pointed_sf"/>
</dbReference>
<dbReference type="SMART" id="SM00248">
    <property type="entry name" value="ANK"/>
    <property type="match status" value="2"/>
</dbReference>
<accession>A0A7S3MBB9</accession>
<dbReference type="InterPro" id="IPR000048">
    <property type="entry name" value="IQ_motif_EF-hand-BS"/>
</dbReference>
<keyword evidence="5" id="KW-0040">ANK repeat</keyword>
<organism evidence="9">
    <name type="scientific">Spumella elongata</name>
    <dbReference type="NCBI Taxonomy" id="89044"/>
    <lineage>
        <taxon>Eukaryota</taxon>
        <taxon>Sar</taxon>
        <taxon>Stramenopiles</taxon>
        <taxon>Ochrophyta</taxon>
        <taxon>Chrysophyceae</taxon>
        <taxon>Chromulinales</taxon>
        <taxon>Chromulinaceae</taxon>
        <taxon>Spumella</taxon>
    </lineage>
</organism>
<evidence type="ECO:0000256" key="6">
    <source>
        <dbReference type="SAM" id="Coils"/>
    </source>
</evidence>
<keyword evidence="2" id="KW-0963">Cytoplasm</keyword>
<keyword evidence="3" id="KW-0677">Repeat</keyword>
<dbReference type="CDD" id="cd09487">
    <property type="entry name" value="SAM_superfamily"/>
    <property type="match status" value="1"/>
</dbReference>
<dbReference type="GO" id="GO:0034128">
    <property type="term" value="P:negative regulation of MyD88-independent toll-like receptor signaling pathway"/>
    <property type="evidence" value="ECO:0007669"/>
    <property type="project" value="InterPro"/>
</dbReference>
<dbReference type="SUPFAM" id="SSF48403">
    <property type="entry name" value="Ankyrin repeat"/>
    <property type="match status" value="1"/>
</dbReference>
<dbReference type="InterPro" id="IPR036770">
    <property type="entry name" value="Ankyrin_rpt-contain_sf"/>
</dbReference>
<feature type="domain" description="SAM" evidence="8">
    <location>
        <begin position="1923"/>
        <end position="1987"/>
    </location>
</feature>
<feature type="region of interest" description="Disordered" evidence="7">
    <location>
        <begin position="1036"/>
        <end position="1092"/>
    </location>
</feature>
<evidence type="ECO:0000256" key="7">
    <source>
        <dbReference type="SAM" id="MobiDB-lite"/>
    </source>
</evidence>
<dbReference type="Gene3D" id="1.25.40.20">
    <property type="entry name" value="Ankyrin repeat-containing domain"/>
    <property type="match status" value="1"/>
</dbReference>
<protein>
    <recommendedName>
        <fullName evidence="8">SAM domain-containing protein</fullName>
    </recommendedName>
</protein>
<dbReference type="Pfam" id="PF00536">
    <property type="entry name" value="SAM_1"/>
    <property type="match status" value="1"/>
</dbReference>
<dbReference type="InterPro" id="IPR029058">
    <property type="entry name" value="AB_hydrolase_fold"/>
</dbReference>
<evidence type="ECO:0000259" key="8">
    <source>
        <dbReference type="PROSITE" id="PS50105"/>
    </source>
</evidence>
<name>A0A7S3MBB9_9STRA</name>
<reference evidence="9" key="1">
    <citation type="submission" date="2021-01" db="EMBL/GenBank/DDBJ databases">
        <authorList>
            <person name="Corre E."/>
            <person name="Pelletier E."/>
            <person name="Niang G."/>
            <person name="Scheremetjew M."/>
            <person name="Finn R."/>
            <person name="Kale V."/>
            <person name="Holt S."/>
            <person name="Cochrane G."/>
            <person name="Meng A."/>
            <person name="Brown T."/>
            <person name="Cohen L."/>
        </authorList>
    </citation>
    <scope>NUCLEOTIDE SEQUENCE</scope>
    <source>
        <strain evidence="9">CCAP 955/1</strain>
    </source>
</reference>
<feature type="repeat" description="ANK" evidence="5">
    <location>
        <begin position="2080"/>
        <end position="2113"/>
    </location>
</feature>
<dbReference type="EMBL" id="HBIC01042271">
    <property type="protein sequence ID" value="CAE0292840.1"/>
    <property type="molecule type" value="Transcribed_RNA"/>
</dbReference>
<dbReference type="PROSITE" id="PS50105">
    <property type="entry name" value="SAM_DOMAIN"/>
    <property type="match status" value="1"/>
</dbReference>
<keyword evidence="4" id="KW-0378">Hydrolase</keyword>
<dbReference type="PROSITE" id="PS50096">
    <property type="entry name" value="IQ"/>
    <property type="match status" value="6"/>
</dbReference>
<evidence type="ECO:0000256" key="1">
    <source>
        <dbReference type="ARBA" id="ARBA00004496"/>
    </source>
</evidence>
<dbReference type="InterPro" id="IPR001660">
    <property type="entry name" value="SAM"/>
</dbReference>
<dbReference type="Gene3D" id="1.10.150.50">
    <property type="entry name" value="Transcription Factor, Ets-1"/>
    <property type="match status" value="1"/>
</dbReference>
<feature type="compositionally biased region" description="Polar residues" evidence="7">
    <location>
        <begin position="1068"/>
        <end position="1086"/>
    </location>
</feature>
<dbReference type="Gene3D" id="1.20.5.190">
    <property type="match status" value="2"/>
</dbReference>
<dbReference type="PANTHER" id="PTHR22998">
    <property type="entry name" value="SARM1"/>
    <property type="match status" value="1"/>
</dbReference>
<dbReference type="SMART" id="SM00454">
    <property type="entry name" value="SAM"/>
    <property type="match status" value="1"/>
</dbReference>
<dbReference type="Pfam" id="PF00612">
    <property type="entry name" value="IQ"/>
    <property type="match status" value="4"/>
</dbReference>
<dbReference type="SUPFAM" id="SSF47769">
    <property type="entry name" value="SAM/Pointed domain"/>
    <property type="match status" value="1"/>
</dbReference>
<dbReference type="PROSITE" id="PS50297">
    <property type="entry name" value="ANK_REP_REGION"/>
    <property type="match status" value="2"/>
</dbReference>
<dbReference type="GO" id="GO:0035591">
    <property type="term" value="F:signaling adaptor activity"/>
    <property type="evidence" value="ECO:0007669"/>
    <property type="project" value="InterPro"/>
</dbReference>
<dbReference type="InterPro" id="IPR039184">
    <property type="entry name" value="SARM1"/>
</dbReference>
<dbReference type="GO" id="GO:0005737">
    <property type="term" value="C:cytoplasm"/>
    <property type="evidence" value="ECO:0007669"/>
    <property type="project" value="UniProtKB-SubCell"/>
</dbReference>